<name>A0A2G8KZT2_STIJA</name>
<dbReference type="PANTHER" id="PTHR24223">
    <property type="entry name" value="ATP-BINDING CASSETTE SUB-FAMILY C"/>
    <property type="match status" value="1"/>
</dbReference>
<dbReference type="Gene3D" id="3.40.50.300">
    <property type="entry name" value="P-loop containing nucleotide triphosphate hydrolases"/>
    <property type="match status" value="1"/>
</dbReference>
<evidence type="ECO:0000256" key="2">
    <source>
        <dbReference type="ARBA" id="ARBA00022840"/>
    </source>
</evidence>
<dbReference type="GO" id="GO:0016020">
    <property type="term" value="C:membrane"/>
    <property type="evidence" value="ECO:0007669"/>
    <property type="project" value="TreeGrafter"/>
</dbReference>
<evidence type="ECO:0000256" key="3">
    <source>
        <dbReference type="SAM" id="Phobius"/>
    </source>
</evidence>
<keyword evidence="3" id="KW-1133">Transmembrane helix</keyword>
<feature type="transmembrane region" description="Helical" evidence="3">
    <location>
        <begin position="66"/>
        <end position="87"/>
    </location>
</feature>
<dbReference type="PANTHER" id="PTHR24223:SF447">
    <property type="entry name" value="MULTIDRUG RESISTANCE-ASSOCIATED PROTEIN 5"/>
    <property type="match status" value="1"/>
</dbReference>
<dbReference type="STRING" id="307972.A0A2G8KZT2"/>
<evidence type="ECO:0000313" key="5">
    <source>
        <dbReference type="Proteomes" id="UP000230750"/>
    </source>
</evidence>
<dbReference type="GO" id="GO:0042626">
    <property type="term" value="F:ATPase-coupled transmembrane transporter activity"/>
    <property type="evidence" value="ECO:0007669"/>
    <property type="project" value="TreeGrafter"/>
</dbReference>
<keyword evidence="3" id="KW-0472">Membrane</keyword>
<evidence type="ECO:0000313" key="4">
    <source>
        <dbReference type="EMBL" id="PIK53519.1"/>
    </source>
</evidence>
<keyword evidence="5" id="KW-1185">Reference proteome</keyword>
<keyword evidence="2" id="KW-0067">ATP-binding</keyword>
<organism evidence="4 5">
    <name type="scientific">Stichopus japonicus</name>
    <name type="common">Sea cucumber</name>
    <dbReference type="NCBI Taxonomy" id="307972"/>
    <lineage>
        <taxon>Eukaryota</taxon>
        <taxon>Metazoa</taxon>
        <taxon>Echinodermata</taxon>
        <taxon>Eleutherozoa</taxon>
        <taxon>Echinozoa</taxon>
        <taxon>Holothuroidea</taxon>
        <taxon>Aspidochirotacea</taxon>
        <taxon>Aspidochirotida</taxon>
        <taxon>Stichopodidae</taxon>
        <taxon>Apostichopus</taxon>
    </lineage>
</organism>
<accession>A0A2G8KZT2</accession>
<dbReference type="InterPro" id="IPR050173">
    <property type="entry name" value="ABC_transporter_C-like"/>
</dbReference>
<evidence type="ECO:0000256" key="1">
    <source>
        <dbReference type="ARBA" id="ARBA00022741"/>
    </source>
</evidence>
<sequence length="257" mass="28314">MSCIVKLHVHLFFVAGVRSHEQSFLQKAGYMQSFSIAMATFIAPAAAMTTIVTHVLAGGTVTAAEAYALMSLFYGIGVVIYIIPMALKPLSETSIALKRMKVILLMKETTLQYEDPADEDNAIEVTGGSFCWTERLEEVEISASRENLDEVGTENAKDAKAAGAEKLLEQNGTRKHTYMLKDIDLCVPKMETVSGSVAMDGSMALVTQQAWIQNATVRDNILFSKSFDRERYDKVVAACSLNQDFEIMMNKDLTEVS</sequence>
<protein>
    <submittedName>
        <fullName evidence="4">Putative multidrug resistance-associated protein 5 isoform X1</fullName>
    </submittedName>
</protein>
<keyword evidence="3" id="KW-0812">Transmembrane</keyword>
<dbReference type="EMBL" id="MRZV01000282">
    <property type="protein sequence ID" value="PIK53519.1"/>
    <property type="molecule type" value="Genomic_DNA"/>
</dbReference>
<dbReference type="AlphaFoldDB" id="A0A2G8KZT2"/>
<gene>
    <name evidence="4" type="ORF">BSL78_09540</name>
</gene>
<reference evidence="4 5" key="1">
    <citation type="journal article" date="2017" name="PLoS Biol.">
        <title>The sea cucumber genome provides insights into morphological evolution and visceral regeneration.</title>
        <authorList>
            <person name="Zhang X."/>
            <person name="Sun L."/>
            <person name="Yuan J."/>
            <person name="Sun Y."/>
            <person name="Gao Y."/>
            <person name="Zhang L."/>
            <person name="Li S."/>
            <person name="Dai H."/>
            <person name="Hamel J.F."/>
            <person name="Liu C."/>
            <person name="Yu Y."/>
            <person name="Liu S."/>
            <person name="Lin W."/>
            <person name="Guo K."/>
            <person name="Jin S."/>
            <person name="Xu P."/>
            <person name="Storey K.B."/>
            <person name="Huan P."/>
            <person name="Zhang T."/>
            <person name="Zhou Y."/>
            <person name="Zhang J."/>
            <person name="Lin C."/>
            <person name="Li X."/>
            <person name="Xing L."/>
            <person name="Huo D."/>
            <person name="Sun M."/>
            <person name="Wang L."/>
            <person name="Mercier A."/>
            <person name="Li F."/>
            <person name="Yang H."/>
            <person name="Xiang J."/>
        </authorList>
    </citation>
    <scope>NUCLEOTIDE SEQUENCE [LARGE SCALE GENOMIC DNA]</scope>
    <source>
        <strain evidence="4">Shaxun</strain>
        <tissue evidence="4">Muscle</tissue>
    </source>
</reference>
<comment type="caution">
    <text evidence="4">The sequence shown here is derived from an EMBL/GenBank/DDBJ whole genome shotgun (WGS) entry which is preliminary data.</text>
</comment>
<dbReference type="OrthoDB" id="6500128at2759"/>
<keyword evidence="1" id="KW-0547">Nucleotide-binding</keyword>
<dbReference type="GO" id="GO:0005524">
    <property type="term" value="F:ATP binding"/>
    <property type="evidence" value="ECO:0007669"/>
    <property type="project" value="UniProtKB-KW"/>
</dbReference>
<dbReference type="Proteomes" id="UP000230750">
    <property type="component" value="Unassembled WGS sequence"/>
</dbReference>
<proteinExistence type="predicted"/>
<dbReference type="InterPro" id="IPR027417">
    <property type="entry name" value="P-loop_NTPase"/>
</dbReference>
<feature type="transmembrane region" description="Helical" evidence="3">
    <location>
        <begin position="35"/>
        <end position="57"/>
    </location>
</feature>